<protein>
    <submittedName>
        <fullName evidence="1">Uncharacterized protein</fullName>
    </submittedName>
</protein>
<evidence type="ECO:0000313" key="2">
    <source>
        <dbReference type="Proteomes" id="UP001299608"/>
    </source>
</evidence>
<dbReference type="RefSeq" id="WP_238053358.1">
    <property type="nucleotide sequence ID" value="NZ_JAKNGE010000001.1"/>
</dbReference>
<accession>A0AAW5BIE1</accession>
<organism evidence="1 2">
    <name type="scientific">Enterocloster aldenensis</name>
    <dbReference type="NCBI Taxonomy" id="358742"/>
    <lineage>
        <taxon>Bacteria</taxon>
        <taxon>Bacillati</taxon>
        <taxon>Bacillota</taxon>
        <taxon>Clostridia</taxon>
        <taxon>Lachnospirales</taxon>
        <taxon>Lachnospiraceae</taxon>
        <taxon>Enterocloster</taxon>
    </lineage>
</organism>
<name>A0AAW5BIE1_9FIRM</name>
<comment type="caution">
    <text evidence="1">The sequence shown here is derived from an EMBL/GenBank/DDBJ whole genome shotgun (WGS) entry which is preliminary data.</text>
</comment>
<sequence>MSGTGAINTYWVESGTVYYRAVNGTCVVYFDLWIKAVSIDDAVLATDIPYCWLGVYDYKINASSHAPAVFYIQDNALKCGKSNAGRYFGHLVYPTI</sequence>
<evidence type="ECO:0000313" key="1">
    <source>
        <dbReference type="EMBL" id="MCG4744065.1"/>
    </source>
</evidence>
<gene>
    <name evidence="1" type="ORF">L0N08_01405</name>
</gene>
<dbReference type="Proteomes" id="UP001299608">
    <property type="component" value="Unassembled WGS sequence"/>
</dbReference>
<dbReference type="EMBL" id="JAKNGE010000001">
    <property type="protein sequence ID" value="MCG4744065.1"/>
    <property type="molecule type" value="Genomic_DNA"/>
</dbReference>
<dbReference type="AlphaFoldDB" id="A0AAW5BIE1"/>
<proteinExistence type="predicted"/>
<reference evidence="1" key="1">
    <citation type="submission" date="2022-01" db="EMBL/GenBank/DDBJ databases">
        <title>Collection of gut derived symbiotic bacterial strains cultured from healthy donors.</title>
        <authorList>
            <person name="Lin H."/>
            <person name="Kohout C."/>
            <person name="Waligurski E."/>
            <person name="Pamer E.G."/>
        </authorList>
    </citation>
    <scope>NUCLEOTIDE SEQUENCE</scope>
    <source>
        <strain evidence="1">DFI.6.55</strain>
    </source>
</reference>